<reference evidence="1 2" key="1">
    <citation type="submission" date="2020-07" db="EMBL/GenBank/DDBJ databases">
        <title>Genomic Encyclopedia of Type Strains, Phase IV (KMG-V): Genome sequencing to study the core and pangenomes of soil and plant-associated prokaryotes.</title>
        <authorList>
            <person name="Whitman W."/>
        </authorList>
    </citation>
    <scope>NUCLEOTIDE SEQUENCE [LARGE SCALE GENOMIC DNA]</scope>
    <source>
        <strain evidence="1 2">X4EP2</strain>
    </source>
</reference>
<evidence type="ECO:0000313" key="1">
    <source>
        <dbReference type="EMBL" id="NYF78472.1"/>
    </source>
</evidence>
<keyword evidence="2" id="KW-1185">Reference proteome</keyword>
<evidence type="ECO:0000313" key="2">
    <source>
        <dbReference type="Proteomes" id="UP000589520"/>
    </source>
</evidence>
<dbReference type="AlphaFoldDB" id="A0A7Y9PEJ8"/>
<accession>A0A7Y9PEJ8</accession>
<sequence length="81" mass="9097">MARFPSTDPGYKNRHGQVVIAKTGFPSESFPGQTIYRMRCSHCQHEYGSNGCDIFKRRCPRHQEGAKGEALREAPPSLFAV</sequence>
<name>A0A7Y9PEJ8_9BACT</name>
<dbReference type="Proteomes" id="UP000589520">
    <property type="component" value="Unassembled WGS sequence"/>
</dbReference>
<comment type="caution">
    <text evidence="1">The sequence shown here is derived from an EMBL/GenBank/DDBJ whole genome shotgun (WGS) entry which is preliminary data.</text>
</comment>
<dbReference type="EMBL" id="JACCCW010000001">
    <property type="protein sequence ID" value="NYF78472.1"/>
    <property type="molecule type" value="Genomic_DNA"/>
</dbReference>
<gene>
    <name evidence="1" type="ORF">HDF17_000759</name>
</gene>
<organism evidence="1 2">
    <name type="scientific">Granulicella arctica</name>
    <dbReference type="NCBI Taxonomy" id="940613"/>
    <lineage>
        <taxon>Bacteria</taxon>
        <taxon>Pseudomonadati</taxon>
        <taxon>Acidobacteriota</taxon>
        <taxon>Terriglobia</taxon>
        <taxon>Terriglobales</taxon>
        <taxon>Acidobacteriaceae</taxon>
        <taxon>Granulicella</taxon>
    </lineage>
</organism>
<protein>
    <submittedName>
        <fullName evidence="1">Uncharacterized protein</fullName>
    </submittedName>
</protein>
<dbReference type="RefSeq" id="WP_179487899.1">
    <property type="nucleotide sequence ID" value="NZ_JACCCW010000001.1"/>
</dbReference>
<proteinExistence type="predicted"/>